<dbReference type="InterPro" id="IPR000873">
    <property type="entry name" value="AMP-dep_synth/lig_dom"/>
</dbReference>
<dbReference type="Gene3D" id="3.40.50.12780">
    <property type="entry name" value="N-terminal domain of ligase-like"/>
    <property type="match status" value="1"/>
</dbReference>
<accession>A0AAW1T0P3</accession>
<feature type="region of interest" description="Disordered" evidence="2">
    <location>
        <begin position="534"/>
        <end position="564"/>
    </location>
</feature>
<evidence type="ECO:0000259" key="3">
    <source>
        <dbReference type="Pfam" id="PF00501"/>
    </source>
</evidence>
<organism evidence="6 7">
    <name type="scientific">Apatococcus fuscideae</name>
    <dbReference type="NCBI Taxonomy" id="2026836"/>
    <lineage>
        <taxon>Eukaryota</taxon>
        <taxon>Viridiplantae</taxon>
        <taxon>Chlorophyta</taxon>
        <taxon>core chlorophytes</taxon>
        <taxon>Trebouxiophyceae</taxon>
        <taxon>Chlorellales</taxon>
        <taxon>Chlorellaceae</taxon>
        <taxon>Apatococcus</taxon>
    </lineage>
</organism>
<comment type="similarity">
    <text evidence="1">Belongs to the ATP-dependent AMP-binding enzyme family.</text>
</comment>
<feature type="domain" description="Acetyl-coenzyme A synthetase N-terminal" evidence="5">
    <location>
        <begin position="122"/>
        <end position="176"/>
    </location>
</feature>
<comment type="caution">
    <text evidence="6">The sequence shown here is derived from an EMBL/GenBank/DDBJ whole genome shotgun (WGS) entry which is preliminary data.</text>
</comment>
<dbReference type="InterPro" id="IPR020845">
    <property type="entry name" value="AMP-binding_CS"/>
</dbReference>
<dbReference type="Gene3D" id="3.30.300.30">
    <property type="match status" value="1"/>
</dbReference>
<evidence type="ECO:0000256" key="1">
    <source>
        <dbReference type="ARBA" id="ARBA00006432"/>
    </source>
</evidence>
<feature type="domain" description="AMP-binding enzyme C-terminal" evidence="4">
    <location>
        <begin position="655"/>
        <end position="737"/>
    </location>
</feature>
<name>A0AAW1T0P3_9CHLO</name>
<evidence type="ECO:0000313" key="6">
    <source>
        <dbReference type="EMBL" id="KAK9862190.1"/>
    </source>
</evidence>
<dbReference type="InterPro" id="IPR045851">
    <property type="entry name" value="AMP-bd_C_sf"/>
</dbReference>
<dbReference type="Pfam" id="PF13193">
    <property type="entry name" value="AMP-binding_C"/>
    <property type="match status" value="1"/>
</dbReference>
<dbReference type="Pfam" id="PF00501">
    <property type="entry name" value="AMP-binding"/>
    <property type="match status" value="1"/>
</dbReference>
<gene>
    <name evidence="6" type="ORF">WJX84_000590</name>
</gene>
<protein>
    <submittedName>
        <fullName evidence="6">Uncharacterized protein</fullName>
    </submittedName>
</protein>
<evidence type="ECO:0000259" key="5">
    <source>
        <dbReference type="Pfam" id="PF16177"/>
    </source>
</evidence>
<dbReference type="SUPFAM" id="SSF56801">
    <property type="entry name" value="Acetyl-CoA synthetase-like"/>
    <property type="match status" value="1"/>
</dbReference>
<dbReference type="InterPro" id="IPR032387">
    <property type="entry name" value="ACAS_N"/>
</dbReference>
<dbReference type="EMBL" id="JALJOV010000641">
    <property type="protein sequence ID" value="KAK9862190.1"/>
    <property type="molecule type" value="Genomic_DNA"/>
</dbReference>
<dbReference type="InterPro" id="IPR025110">
    <property type="entry name" value="AMP-bd_C"/>
</dbReference>
<feature type="compositionally biased region" description="Polar residues" evidence="2">
    <location>
        <begin position="542"/>
        <end position="561"/>
    </location>
</feature>
<feature type="domain" description="AMP-dependent synthetase/ligase" evidence="3">
    <location>
        <begin position="180"/>
        <end position="533"/>
    </location>
</feature>
<dbReference type="InterPro" id="IPR042099">
    <property type="entry name" value="ANL_N_sf"/>
</dbReference>
<proteinExistence type="inferred from homology"/>
<dbReference type="Proteomes" id="UP001485043">
    <property type="component" value="Unassembled WGS sequence"/>
</dbReference>
<reference evidence="6 7" key="1">
    <citation type="journal article" date="2024" name="Nat. Commun.">
        <title>Phylogenomics reveals the evolutionary origins of lichenization in chlorophyte algae.</title>
        <authorList>
            <person name="Puginier C."/>
            <person name="Libourel C."/>
            <person name="Otte J."/>
            <person name="Skaloud P."/>
            <person name="Haon M."/>
            <person name="Grisel S."/>
            <person name="Petersen M."/>
            <person name="Berrin J.G."/>
            <person name="Delaux P.M."/>
            <person name="Dal Grande F."/>
            <person name="Keller J."/>
        </authorList>
    </citation>
    <scope>NUCLEOTIDE SEQUENCE [LARGE SCALE GENOMIC DNA]</scope>
    <source>
        <strain evidence="6 7">SAG 2523</strain>
    </source>
</reference>
<evidence type="ECO:0000313" key="7">
    <source>
        <dbReference type="Proteomes" id="UP001485043"/>
    </source>
</evidence>
<evidence type="ECO:0000259" key="4">
    <source>
        <dbReference type="Pfam" id="PF13193"/>
    </source>
</evidence>
<dbReference type="PROSITE" id="PS00455">
    <property type="entry name" value="AMP_BINDING"/>
    <property type="match status" value="1"/>
</dbReference>
<dbReference type="Pfam" id="PF16177">
    <property type="entry name" value="ACAS_N"/>
    <property type="match status" value="1"/>
</dbReference>
<dbReference type="AlphaFoldDB" id="A0AAW1T0P3"/>
<dbReference type="PANTHER" id="PTHR44378:SF2">
    <property type="entry name" value="ACYL-ACTIVATING ENZYME 17, PEROXISOMAL-RELATED"/>
    <property type="match status" value="1"/>
</dbReference>
<dbReference type="PANTHER" id="PTHR44378">
    <property type="entry name" value="ACYL-ACTIVATING ENZYME 17, PEROXISOMAL-RELATED"/>
    <property type="match status" value="1"/>
</dbReference>
<sequence>MPDLAVFEEAVARSGYGSAAELQREFKAILATCSDDSCELWQRVSKELLRQDDPFVLHQKLHQAVFRSWTTNWQGPAPIWIPTAAGKQEANLALFMQTWKGCAAWEEHRTGDPSKDWPLLQRLSWEAPEAFWPPVLRQLRINFAQPPTRMYEVAAAGDADGGRWLPGARLNIAESCLEGRDPDAPAVVWADEASPRGIHTISLGSLRQRSLQVAAALNQHGIQAGAAIAVAMPMTPESVAIYLGIILSGCAAVSIADSFAPSEIASRLKISQAALIFTQDHVLRGSQQHPMYAKILKSGQIKAVVLPCKAGAGLQVDLRQDDTPWQEFVASGRASWRAFRPHVACSNDVCNILFSSGTTGEPKAIPWTHVTPIRCGANAWAHQDVRNRDVVCWPTSLGWMMGPWLVFAALLNGAAIALFNGAPLARPFGEFVDAARVTMLGVVPSIVRAWRGSDCMQGLEWGALRCFSSTGEASSPEDYHWLVARGGYKPVMEYCGGTEIGGGFLSGTLLQPQAPATFSTPTIGTNLVLLGPEAESGRPQERQQSPHVSPATTSMPHQAPQTGPEAFTGELALVPPMLGSSQQLLNRDHFKAYYEGMPRLQGSAEFSCPLLRRHGDEVERLPNGYYVAHGRSDDTMNLGGIKVSSVELEKACTSEVGSVMEAAAVAVPSPGGGPSRLALFLVLRSSAAGHGGGAGDAPDTTQLRQQCQQAIRSRLNPLFKVTEVQVVRALPRTASNKVMRRLLRDQVSSKQGSKL</sequence>
<keyword evidence="7" id="KW-1185">Reference proteome</keyword>
<evidence type="ECO:0000256" key="2">
    <source>
        <dbReference type="SAM" id="MobiDB-lite"/>
    </source>
</evidence>